<sequence>MNYLLNKGLPEAAGRAAPHVEPPCTAMRLQASVSRLLTKGRWTASCSYFQSDRRVTARRHRSSKANRTSPQPTTGKGRQTDLLPYTLMGIGQEGGPVFNARICKEMFRRFTLD</sequence>
<keyword evidence="3" id="KW-1185">Reference proteome</keyword>
<accession>A0A5B7JZW5</accession>
<organism evidence="2 3">
    <name type="scientific">Portunus trituberculatus</name>
    <name type="common">Swimming crab</name>
    <name type="synonym">Neptunus trituberculatus</name>
    <dbReference type="NCBI Taxonomy" id="210409"/>
    <lineage>
        <taxon>Eukaryota</taxon>
        <taxon>Metazoa</taxon>
        <taxon>Ecdysozoa</taxon>
        <taxon>Arthropoda</taxon>
        <taxon>Crustacea</taxon>
        <taxon>Multicrustacea</taxon>
        <taxon>Malacostraca</taxon>
        <taxon>Eumalacostraca</taxon>
        <taxon>Eucarida</taxon>
        <taxon>Decapoda</taxon>
        <taxon>Pleocyemata</taxon>
        <taxon>Brachyura</taxon>
        <taxon>Eubrachyura</taxon>
        <taxon>Portunoidea</taxon>
        <taxon>Portunidae</taxon>
        <taxon>Portuninae</taxon>
        <taxon>Portunus</taxon>
    </lineage>
</organism>
<gene>
    <name evidence="2" type="ORF">E2C01_097222</name>
</gene>
<proteinExistence type="predicted"/>
<evidence type="ECO:0000256" key="1">
    <source>
        <dbReference type="SAM" id="MobiDB-lite"/>
    </source>
</evidence>
<evidence type="ECO:0000313" key="2">
    <source>
        <dbReference type="EMBL" id="MPD01683.1"/>
    </source>
</evidence>
<feature type="compositionally biased region" description="Polar residues" evidence="1">
    <location>
        <begin position="65"/>
        <end position="77"/>
    </location>
</feature>
<comment type="caution">
    <text evidence="2">The sequence shown here is derived from an EMBL/GenBank/DDBJ whole genome shotgun (WGS) entry which is preliminary data.</text>
</comment>
<dbReference type="Proteomes" id="UP000324222">
    <property type="component" value="Unassembled WGS sequence"/>
</dbReference>
<feature type="region of interest" description="Disordered" evidence="1">
    <location>
        <begin position="52"/>
        <end position="80"/>
    </location>
</feature>
<dbReference type="AlphaFoldDB" id="A0A5B7JZW5"/>
<protein>
    <submittedName>
        <fullName evidence="2">Uncharacterized protein</fullName>
    </submittedName>
</protein>
<evidence type="ECO:0000313" key="3">
    <source>
        <dbReference type="Proteomes" id="UP000324222"/>
    </source>
</evidence>
<dbReference type="EMBL" id="VSRR010128166">
    <property type="protein sequence ID" value="MPD01683.1"/>
    <property type="molecule type" value="Genomic_DNA"/>
</dbReference>
<reference evidence="2 3" key="1">
    <citation type="submission" date="2019-05" db="EMBL/GenBank/DDBJ databases">
        <title>Another draft genome of Portunus trituberculatus and its Hox gene families provides insights of decapod evolution.</title>
        <authorList>
            <person name="Jeong J.-H."/>
            <person name="Song I."/>
            <person name="Kim S."/>
            <person name="Choi T."/>
            <person name="Kim D."/>
            <person name="Ryu S."/>
            <person name="Kim W."/>
        </authorList>
    </citation>
    <scope>NUCLEOTIDE SEQUENCE [LARGE SCALE GENOMIC DNA]</scope>
    <source>
        <tissue evidence="2">Muscle</tissue>
    </source>
</reference>
<name>A0A5B7JZW5_PORTR</name>